<dbReference type="PROSITE" id="PS51257">
    <property type="entry name" value="PROKAR_LIPOPROTEIN"/>
    <property type="match status" value="1"/>
</dbReference>
<comment type="similarity">
    <text evidence="2">Belongs to the binding-protein-dependent transport system permease family. HisMQ subfamily.</text>
</comment>
<dbReference type="PANTHER" id="PTHR30614">
    <property type="entry name" value="MEMBRANE COMPONENT OF AMINO ACID ABC TRANSPORTER"/>
    <property type="match status" value="1"/>
</dbReference>
<dbReference type="Pfam" id="PF00497">
    <property type="entry name" value="SBP_bac_3"/>
    <property type="match status" value="1"/>
</dbReference>
<evidence type="ECO:0000256" key="7">
    <source>
        <dbReference type="ARBA" id="ARBA00022989"/>
    </source>
</evidence>
<gene>
    <name evidence="12" type="ORF">ACFP3T_09300</name>
</gene>
<accession>A0ABW1R9K0</accession>
<evidence type="ECO:0000256" key="1">
    <source>
        <dbReference type="ARBA" id="ARBA00004651"/>
    </source>
</evidence>
<comment type="subcellular location">
    <subcellularLocation>
        <location evidence="1 9">Cell membrane</location>
        <topology evidence="1 9">Multi-pass membrane protein</topology>
    </subcellularLocation>
</comment>
<dbReference type="Proteomes" id="UP001596253">
    <property type="component" value="Unassembled WGS sequence"/>
</dbReference>
<evidence type="ECO:0000256" key="3">
    <source>
        <dbReference type="ARBA" id="ARBA00022448"/>
    </source>
</evidence>
<feature type="transmembrane region" description="Helical" evidence="9">
    <location>
        <begin position="293"/>
        <end position="315"/>
    </location>
</feature>
<dbReference type="SMART" id="SM00062">
    <property type="entry name" value="PBPb"/>
    <property type="match status" value="1"/>
</dbReference>
<sequence>MKLSKLGQFWWLALLSCLVVLSLGGNAQAASDQSLAQVKAKGTLVMGTSPNYPPYEFQINEHGKSKIVGMDVEIGKQIAKDLGVKLVVKKLSFDSLLPALTTGKVDMILSGMSPTPARRKNVDFTNIYYTEGEAILINRTDQAKYQTKKSLAGQKVAAETGTLQYNLIKQQMPASKLTGMSSAANLILALKTHKVAAVVKGTASATAYAKNDPSLMAIDGHFKTSSAQAGNAIALKKGSTSLKVAINQSLTKIKAHHWIQKRYLKTAGKYLKVNTADTSMWHYRDYFAKGLEYTLLIAIVGIIGGSLLGMLLAMLRFNAVRPLRWLATGYVEFVRGTPLMVQIMFVYFGIGMIVDVSALVAGMIAIVLNSGAYLSEIIRGGIQAVDAGQTEAAESLGLSKGATMRYVVLPQTLKIIWPSLGNQFINLIKDTSMVSIIGVTELIYQLGIVQADTYRGVAPIGIAMVIYFVICWVLTRLLRYYENRLNRGHARQLN</sequence>
<evidence type="ECO:0000313" key="12">
    <source>
        <dbReference type="EMBL" id="MFC6164862.1"/>
    </source>
</evidence>
<evidence type="ECO:0000313" key="13">
    <source>
        <dbReference type="Proteomes" id="UP001596253"/>
    </source>
</evidence>
<dbReference type="InterPro" id="IPR035906">
    <property type="entry name" value="MetI-like_sf"/>
</dbReference>
<keyword evidence="13" id="KW-1185">Reference proteome</keyword>
<keyword evidence="7 9" id="KW-1133">Transmembrane helix</keyword>
<dbReference type="InterPro" id="IPR043429">
    <property type="entry name" value="ArtM/GltK/GlnP/TcyL/YhdX-like"/>
</dbReference>
<keyword evidence="4" id="KW-1003">Cell membrane</keyword>
<dbReference type="EMBL" id="JBHSSD010000040">
    <property type="protein sequence ID" value="MFC6164862.1"/>
    <property type="molecule type" value="Genomic_DNA"/>
</dbReference>
<feature type="chain" id="PRO_5047501182" evidence="10">
    <location>
        <begin position="30"/>
        <end position="494"/>
    </location>
</feature>
<protein>
    <submittedName>
        <fullName evidence="12">ABC transporter substrate-binding protein/permease</fullName>
    </submittedName>
</protein>
<dbReference type="PROSITE" id="PS50928">
    <property type="entry name" value="ABC_TM1"/>
    <property type="match status" value="1"/>
</dbReference>
<feature type="transmembrane region" description="Helical" evidence="9">
    <location>
        <begin position="456"/>
        <end position="478"/>
    </location>
</feature>
<keyword evidence="10" id="KW-0732">Signal</keyword>
<organism evidence="12 13">
    <name type="scientific">Lactiplantibacillus dongliensis</name>
    <dbReference type="NCBI Taxonomy" id="2559919"/>
    <lineage>
        <taxon>Bacteria</taxon>
        <taxon>Bacillati</taxon>
        <taxon>Bacillota</taxon>
        <taxon>Bacilli</taxon>
        <taxon>Lactobacillales</taxon>
        <taxon>Lactobacillaceae</taxon>
        <taxon>Lactiplantibacillus</taxon>
    </lineage>
</organism>
<dbReference type="NCBIfam" id="TIGR01726">
    <property type="entry name" value="HEQRo_perm_3TM"/>
    <property type="match status" value="1"/>
</dbReference>
<evidence type="ECO:0000256" key="9">
    <source>
        <dbReference type="RuleBase" id="RU363032"/>
    </source>
</evidence>
<dbReference type="InterPro" id="IPR000515">
    <property type="entry name" value="MetI-like"/>
</dbReference>
<evidence type="ECO:0000256" key="6">
    <source>
        <dbReference type="ARBA" id="ARBA00022970"/>
    </source>
</evidence>
<feature type="signal peptide" evidence="10">
    <location>
        <begin position="1"/>
        <end position="29"/>
    </location>
</feature>
<evidence type="ECO:0000256" key="2">
    <source>
        <dbReference type="ARBA" id="ARBA00010072"/>
    </source>
</evidence>
<dbReference type="PANTHER" id="PTHR30614:SF20">
    <property type="entry name" value="GLUTAMINE TRANSPORT SYSTEM PERMEASE PROTEIN GLNP"/>
    <property type="match status" value="1"/>
</dbReference>
<evidence type="ECO:0000256" key="4">
    <source>
        <dbReference type="ARBA" id="ARBA00022475"/>
    </source>
</evidence>
<dbReference type="Gene3D" id="1.10.3720.10">
    <property type="entry name" value="MetI-like"/>
    <property type="match status" value="1"/>
</dbReference>
<dbReference type="SUPFAM" id="SSF53850">
    <property type="entry name" value="Periplasmic binding protein-like II"/>
    <property type="match status" value="1"/>
</dbReference>
<feature type="domain" description="ABC transmembrane type-1" evidence="11">
    <location>
        <begin position="291"/>
        <end position="475"/>
    </location>
</feature>
<keyword evidence="5 9" id="KW-0812">Transmembrane</keyword>
<comment type="caution">
    <text evidence="12">The sequence shown here is derived from an EMBL/GenBank/DDBJ whole genome shotgun (WGS) entry which is preliminary data.</text>
</comment>
<dbReference type="InterPro" id="IPR001638">
    <property type="entry name" value="Solute-binding_3/MltF_N"/>
</dbReference>
<dbReference type="InterPro" id="IPR010065">
    <property type="entry name" value="AA_ABC_transptr_permease_3TM"/>
</dbReference>
<feature type="transmembrane region" description="Helical" evidence="9">
    <location>
        <begin position="345"/>
        <end position="368"/>
    </location>
</feature>
<evidence type="ECO:0000256" key="8">
    <source>
        <dbReference type="ARBA" id="ARBA00023136"/>
    </source>
</evidence>
<dbReference type="SUPFAM" id="SSF161098">
    <property type="entry name" value="MetI-like"/>
    <property type="match status" value="1"/>
</dbReference>
<dbReference type="RefSeq" id="WP_137639557.1">
    <property type="nucleotide sequence ID" value="NZ_BJDK01000007.1"/>
</dbReference>
<dbReference type="CDD" id="cd06261">
    <property type="entry name" value="TM_PBP2"/>
    <property type="match status" value="1"/>
</dbReference>
<evidence type="ECO:0000256" key="10">
    <source>
        <dbReference type="SAM" id="SignalP"/>
    </source>
</evidence>
<evidence type="ECO:0000259" key="11">
    <source>
        <dbReference type="PROSITE" id="PS50928"/>
    </source>
</evidence>
<evidence type="ECO:0000256" key="5">
    <source>
        <dbReference type="ARBA" id="ARBA00022692"/>
    </source>
</evidence>
<name>A0ABW1R9K0_9LACO</name>
<proteinExistence type="inferred from homology"/>
<keyword evidence="8 9" id="KW-0472">Membrane</keyword>
<keyword evidence="6" id="KW-0029">Amino-acid transport</keyword>
<dbReference type="Gene3D" id="3.40.190.10">
    <property type="entry name" value="Periplasmic binding protein-like II"/>
    <property type="match status" value="2"/>
</dbReference>
<dbReference type="Pfam" id="PF00528">
    <property type="entry name" value="BPD_transp_1"/>
    <property type="match status" value="1"/>
</dbReference>
<reference evidence="13" key="1">
    <citation type="journal article" date="2019" name="Int. J. Syst. Evol. Microbiol.">
        <title>The Global Catalogue of Microorganisms (GCM) 10K type strain sequencing project: providing services to taxonomists for standard genome sequencing and annotation.</title>
        <authorList>
            <consortium name="The Broad Institute Genomics Platform"/>
            <consortium name="The Broad Institute Genome Sequencing Center for Infectious Disease"/>
            <person name="Wu L."/>
            <person name="Ma J."/>
        </authorList>
    </citation>
    <scope>NUCLEOTIDE SEQUENCE [LARGE SCALE GENOMIC DNA]</scope>
    <source>
        <strain evidence="13">CCM 8932</strain>
    </source>
</reference>
<keyword evidence="3 9" id="KW-0813">Transport</keyword>